<feature type="region of interest" description="Disordered" evidence="1">
    <location>
        <begin position="84"/>
        <end position="118"/>
    </location>
</feature>
<keyword evidence="3" id="KW-1185">Reference proteome</keyword>
<gene>
    <name evidence="2" type="ORF">PODLI_1B026068</name>
</gene>
<name>A0AA35PPC8_9SAUR</name>
<dbReference type="EMBL" id="OX395141">
    <property type="protein sequence ID" value="CAI5795519.1"/>
    <property type="molecule type" value="Genomic_DNA"/>
</dbReference>
<dbReference type="Proteomes" id="UP001178461">
    <property type="component" value="Chromosome 15"/>
</dbReference>
<protein>
    <submittedName>
        <fullName evidence="2">Uncharacterized protein</fullName>
    </submittedName>
</protein>
<reference evidence="2" key="1">
    <citation type="submission" date="2022-12" db="EMBL/GenBank/DDBJ databases">
        <authorList>
            <person name="Alioto T."/>
            <person name="Alioto T."/>
            <person name="Gomez Garrido J."/>
        </authorList>
    </citation>
    <scope>NUCLEOTIDE SEQUENCE</scope>
</reference>
<evidence type="ECO:0000256" key="1">
    <source>
        <dbReference type="SAM" id="MobiDB-lite"/>
    </source>
</evidence>
<dbReference type="AlphaFoldDB" id="A0AA35PPC8"/>
<evidence type="ECO:0000313" key="2">
    <source>
        <dbReference type="EMBL" id="CAI5795519.1"/>
    </source>
</evidence>
<sequence length="153" mass="16840">VARKSFLFKDYSSRRVSQSRQRLWEELLGRRLARLREPGNGAEKSAYMSEEEVGAGRASEAEQLNSISALAAEAAAAAAAAAIAANPENASPVCRKRASAREEGRREHREADKASPRNCLSAQVRLSYFPAELLRNESFSDRSRPPLLLPLQS</sequence>
<evidence type="ECO:0000313" key="3">
    <source>
        <dbReference type="Proteomes" id="UP001178461"/>
    </source>
</evidence>
<feature type="non-terminal residue" evidence="2">
    <location>
        <position position="153"/>
    </location>
</feature>
<feature type="compositionally biased region" description="Basic and acidic residues" evidence="1">
    <location>
        <begin position="99"/>
        <end position="115"/>
    </location>
</feature>
<organism evidence="2 3">
    <name type="scientific">Podarcis lilfordi</name>
    <name type="common">Lilford's wall lizard</name>
    <dbReference type="NCBI Taxonomy" id="74358"/>
    <lineage>
        <taxon>Eukaryota</taxon>
        <taxon>Metazoa</taxon>
        <taxon>Chordata</taxon>
        <taxon>Craniata</taxon>
        <taxon>Vertebrata</taxon>
        <taxon>Euteleostomi</taxon>
        <taxon>Lepidosauria</taxon>
        <taxon>Squamata</taxon>
        <taxon>Bifurcata</taxon>
        <taxon>Unidentata</taxon>
        <taxon>Episquamata</taxon>
        <taxon>Laterata</taxon>
        <taxon>Lacertibaenia</taxon>
        <taxon>Lacertidae</taxon>
        <taxon>Podarcis</taxon>
    </lineage>
</organism>
<feature type="region of interest" description="Disordered" evidence="1">
    <location>
        <begin position="39"/>
        <end position="59"/>
    </location>
</feature>
<accession>A0AA35PPC8</accession>
<feature type="non-terminal residue" evidence="2">
    <location>
        <position position="1"/>
    </location>
</feature>
<proteinExistence type="predicted"/>